<proteinExistence type="predicted"/>
<feature type="chain" id="PRO_5035199709" evidence="1">
    <location>
        <begin position="21"/>
        <end position="64"/>
    </location>
</feature>
<dbReference type="Proteomes" id="UP000186698">
    <property type="component" value="Chromosome 6L"/>
</dbReference>
<evidence type="ECO:0000256" key="1">
    <source>
        <dbReference type="SAM" id="SignalP"/>
    </source>
</evidence>
<dbReference type="CTD" id="780753"/>
<dbReference type="GeneID" id="780753"/>
<accession>A0A8J1KWT9</accession>
<sequence length="64" mass="6809">MYKQIFLCLIIAALCATIMAEASAFADADEDDDKRYVRGMASKAGAIAGKIAKVALKALGRRDS</sequence>
<dbReference type="RefSeq" id="XP_041421238.1">
    <property type="nucleotide sequence ID" value="XM_041565304.1"/>
</dbReference>
<evidence type="ECO:0000313" key="3">
    <source>
        <dbReference type="RefSeq" id="XP_041421238.1"/>
    </source>
</evidence>
<dbReference type="GeneID" id="397770"/>
<keyword evidence="2" id="KW-1185">Reference proteome</keyword>
<reference evidence="3" key="1">
    <citation type="submission" date="2025-08" db="UniProtKB">
        <authorList>
            <consortium name="RefSeq"/>
        </authorList>
    </citation>
    <scope>IDENTIFICATION</scope>
    <source>
        <strain evidence="3">J_2021</strain>
        <tissue evidence="3">Erythrocytes</tissue>
    </source>
</reference>
<evidence type="ECO:0000313" key="2">
    <source>
        <dbReference type="Proteomes" id="UP000186698"/>
    </source>
</evidence>
<dbReference type="RefSeq" id="NP_001081314.2">
    <property type="nucleotide sequence ID" value="NM_001087845.3"/>
</dbReference>
<gene>
    <name evidence="3" type="primary">pgla.L</name>
    <name evidence="3" type="synonym">pgla</name>
    <name evidence="3" type="synonym">pgla-a</name>
    <name evidence="3" type="synonym">pgla-b</name>
    <name evidence="3" type="synonym">pgla.S</name>
    <name evidence="3" type="synonym">pyla</name>
</gene>
<dbReference type="CTD" id="397770"/>
<dbReference type="AlphaFoldDB" id="A0A8J1KWT9"/>
<name>A0A8J1KWT9_XENLA</name>
<feature type="signal peptide" evidence="1">
    <location>
        <begin position="1"/>
        <end position="20"/>
    </location>
</feature>
<protein>
    <submittedName>
        <fullName evidence="3">PYLa/PGLa B isoform X1</fullName>
    </submittedName>
</protein>
<dbReference type="KEGG" id="xla:397770"/>
<organism evidence="2 3">
    <name type="scientific">Xenopus laevis</name>
    <name type="common">African clawed frog</name>
    <dbReference type="NCBI Taxonomy" id="8355"/>
    <lineage>
        <taxon>Eukaryota</taxon>
        <taxon>Metazoa</taxon>
        <taxon>Chordata</taxon>
        <taxon>Craniata</taxon>
        <taxon>Vertebrata</taxon>
        <taxon>Euteleostomi</taxon>
        <taxon>Amphibia</taxon>
        <taxon>Batrachia</taxon>
        <taxon>Anura</taxon>
        <taxon>Pipoidea</taxon>
        <taxon>Pipidae</taxon>
        <taxon>Xenopodinae</taxon>
        <taxon>Xenopus</taxon>
        <taxon>Xenopus</taxon>
    </lineage>
</organism>
<keyword evidence="1" id="KW-0732">Signal</keyword>